<dbReference type="AlphaFoldDB" id="B9SMY6"/>
<proteinExistence type="predicted"/>
<sequence length="69" mass="7963">MEGTNFTVFSRTWDSSLNGKLVPMNVDKKVCNASWLVRLLYAAIYDHLKEWPAFDLDTTKIAVKLRKDT</sequence>
<protein>
    <submittedName>
        <fullName evidence="1">Uncharacterized protein</fullName>
    </submittedName>
</protein>
<dbReference type="Pfam" id="PF06045">
    <property type="entry name" value="Rhamnogal_lyase"/>
    <property type="match status" value="1"/>
</dbReference>
<dbReference type="STRING" id="3988.B9SMY6"/>
<evidence type="ECO:0000313" key="1">
    <source>
        <dbReference type="EMBL" id="EEF35027.1"/>
    </source>
</evidence>
<dbReference type="InterPro" id="IPR010325">
    <property type="entry name" value="Rhamnogal_lyase"/>
</dbReference>
<evidence type="ECO:0000313" key="2">
    <source>
        <dbReference type="Proteomes" id="UP000008311"/>
    </source>
</evidence>
<dbReference type="InParanoid" id="B9SMY6"/>
<dbReference type="PANTHER" id="PTHR32018">
    <property type="entry name" value="RHAMNOGALACTURONATE LYASE FAMILY PROTEIN"/>
    <property type="match status" value="1"/>
</dbReference>
<keyword evidence="2" id="KW-1185">Reference proteome</keyword>
<reference evidence="2" key="1">
    <citation type="journal article" date="2010" name="Nat. Biotechnol.">
        <title>Draft genome sequence of the oilseed species Ricinus communis.</title>
        <authorList>
            <person name="Chan A.P."/>
            <person name="Crabtree J."/>
            <person name="Zhao Q."/>
            <person name="Lorenzi H."/>
            <person name="Orvis J."/>
            <person name="Puiu D."/>
            <person name="Melake-Berhan A."/>
            <person name="Jones K.M."/>
            <person name="Redman J."/>
            <person name="Chen G."/>
            <person name="Cahoon E.B."/>
            <person name="Gedil M."/>
            <person name="Stanke M."/>
            <person name="Haas B.J."/>
            <person name="Wortman J.R."/>
            <person name="Fraser-Liggett C.M."/>
            <person name="Ravel J."/>
            <person name="Rabinowicz P.D."/>
        </authorList>
    </citation>
    <scope>NUCLEOTIDE SEQUENCE [LARGE SCALE GENOMIC DNA]</scope>
    <source>
        <strain evidence="2">cv. Hale</strain>
    </source>
</reference>
<name>B9SMY6_RICCO</name>
<dbReference type="InterPro" id="IPR051850">
    <property type="entry name" value="Polysacch_Lyase_4"/>
</dbReference>
<gene>
    <name evidence="1" type="ORF">RCOM_0482750</name>
</gene>
<accession>B9SMY6</accession>
<dbReference type="Proteomes" id="UP000008311">
    <property type="component" value="Unassembled WGS sequence"/>
</dbReference>
<dbReference type="PANTHER" id="PTHR32018:SF40">
    <property type="entry name" value="RHAMNOGALACTURONAN ENDOLYASE"/>
    <property type="match status" value="1"/>
</dbReference>
<dbReference type="EMBL" id="EQ974039">
    <property type="protein sequence ID" value="EEF35027.1"/>
    <property type="molecule type" value="Genomic_DNA"/>
</dbReference>
<organism evidence="1 2">
    <name type="scientific">Ricinus communis</name>
    <name type="common">Castor bean</name>
    <dbReference type="NCBI Taxonomy" id="3988"/>
    <lineage>
        <taxon>Eukaryota</taxon>
        <taxon>Viridiplantae</taxon>
        <taxon>Streptophyta</taxon>
        <taxon>Embryophyta</taxon>
        <taxon>Tracheophyta</taxon>
        <taxon>Spermatophyta</taxon>
        <taxon>Magnoliopsida</taxon>
        <taxon>eudicotyledons</taxon>
        <taxon>Gunneridae</taxon>
        <taxon>Pentapetalae</taxon>
        <taxon>rosids</taxon>
        <taxon>fabids</taxon>
        <taxon>Malpighiales</taxon>
        <taxon>Euphorbiaceae</taxon>
        <taxon>Acalyphoideae</taxon>
        <taxon>Acalypheae</taxon>
        <taxon>Ricinus</taxon>
    </lineage>
</organism>